<organism evidence="2 3">
    <name type="scientific">Dichanthelium oligosanthes</name>
    <dbReference type="NCBI Taxonomy" id="888268"/>
    <lineage>
        <taxon>Eukaryota</taxon>
        <taxon>Viridiplantae</taxon>
        <taxon>Streptophyta</taxon>
        <taxon>Embryophyta</taxon>
        <taxon>Tracheophyta</taxon>
        <taxon>Spermatophyta</taxon>
        <taxon>Magnoliopsida</taxon>
        <taxon>Liliopsida</taxon>
        <taxon>Poales</taxon>
        <taxon>Poaceae</taxon>
        <taxon>PACMAD clade</taxon>
        <taxon>Panicoideae</taxon>
        <taxon>Panicodae</taxon>
        <taxon>Paniceae</taxon>
        <taxon>Dichantheliinae</taxon>
        <taxon>Dichanthelium</taxon>
    </lineage>
</organism>
<evidence type="ECO:0000313" key="2">
    <source>
        <dbReference type="EMBL" id="OEL25502.1"/>
    </source>
</evidence>
<dbReference type="InterPro" id="IPR011009">
    <property type="entry name" value="Kinase-like_dom_sf"/>
</dbReference>
<dbReference type="PROSITE" id="PS50011">
    <property type="entry name" value="PROTEIN_KINASE_DOM"/>
    <property type="match status" value="1"/>
</dbReference>
<proteinExistence type="predicted"/>
<dbReference type="OrthoDB" id="1748533at2759"/>
<dbReference type="STRING" id="888268.A0A1E5VK97"/>
<keyword evidence="3" id="KW-1185">Reference proteome</keyword>
<dbReference type="GO" id="GO:0005524">
    <property type="term" value="F:ATP binding"/>
    <property type="evidence" value="ECO:0007669"/>
    <property type="project" value="InterPro"/>
</dbReference>
<dbReference type="PANTHER" id="PTHR45707">
    <property type="entry name" value="C2 CALCIUM/LIPID-BINDING PLANT PHOSPHORIBOSYLTRANSFERASE FAMILY PROTEIN"/>
    <property type="match status" value="1"/>
</dbReference>
<dbReference type="PANTHER" id="PTHR45707:SF81">
    <property type="entry name" value="PROTEIN KINASE DOMAIN-CONTAINING PROTEIN"/>
    <property type="match status" value="1"/>
</dbReference>
<dbReference type="InterPro" id="IPR000719">
    <property type="entry name" value="Prot_kinase_dom"/>
</dbReference>
<gene>
    <name evidence="2" type="ORF">BAE44_0013478</name>
</gene>
<sequence length="191" mass="21704">MCGGCGSSLRAFEFRILEKKLQDPCAVPMCLPIKFLKSITRNFSKEQQLGRGGYGVVYKMRLFVYIFPPLNFSNLSNSCGLQEEFALSFGLVSAVGNCRNGKSIAVKKLFQMHIDENDQFLKEITSLLKLKHQNIVRLIGYCAESLSVLVQIREKYVMAEEQQRLLCFGYLNNMSLHEHISGMVRLEHALV</sequence>
<dbReference type="Proteomes" id="UP000095767">
    <property type="component" value="Unassembled WGS sequence"/>
</dbReference>
<evidence type="ECO:0000259" key="1">
    <source>
        <dbReference type="PROSITE" id="PS50011"/>
    </source>
</evidence>
<reference evidence="2 3" key="1">
    <citation type="submission" date="2016-09" db="EMBL/GenBank/DDBJ databases">
        <title>The draft genome of Dichanthelium oligosanthes: A C3 panicoid grass species.</title>
        <authorList>
            <person name="Studer A.J."/>
            <person name="Schnable J.C."/>
            <person name="Brutnell T.P."/>
        </authorList>
    </citation>
    <scope>NUCLEOTIDE SEQUENCE [LARGE SCALE GENOMIC DNA]</scope>
    <source>
        <strain evidence="3">cv. Kellogg 1175</strain>
        <tissue evidence="2">Leaf</tissue>
    </source>
</reference>
<accession>A0A1E5VK97</accession>
<protein>
    <recommendedName>
        <fullName evidence="1">Protein kinase domain-containing protein</fullName>
    </recommendedName>
</protein>
<dbReference type="SUPFAM" id="SSF56112">
    <property type="entry name" value="Protein kinase-like (PK-like)"/>
    <property type="match status" value="1"/>
</dbReference>
<evidence type="ECO:0000313" key="3">
    <source>
        <dbReference type="Proteomes" id="UP000095767"/>
    </source>
</evidence>
<dbReference type="Pfam" id="PF00069">
    <property type="entry name" value="Pkinase"/>
    <property type="match status" value="1"/>
</dbReference>
<feature type="domain" description="Protein kinase" evidence="1">
    <location>
        <begin position="43"/>
        <end position="191"/>
    </location>
</feature>
<dbReference type="GO" id="GO:0004672">
    <property type="term" value="F:protein kinase activity"/>
    <property type="evidence" value="ECO:0007669"/>
    <property type="project" value="InterPro"/>
</dbReference>
<name>A0A1E5VK97_9POAL</name>
<dbReference type="Gene3D" id="3.30.200.20">
    <property type="entry name" value="Phosphorylase Kinase, domain 1"/>
    <property type="match status" value="2"/>
</dbReference>
<dbReference type="AlphaFoldDB" id="A0A1E5VK97"/>
<dbReference type="EMBL" id="LWDX02037136">
    <property type="protein sequence ID" value="OEL25502.1"/>
    <property type="molecule type" value="Genomic_DNA"/>
</dbReference>
<comment type="caution">
    <text evidence="2">The sequence shown here is derived from an EMBL/GenBank/DDBJ whole genome shotgun (WGS) entry which is preliminary data.</text>
</comment>